<organism evidence="2 3">
    <name type="scientific">Schwartzia succinivorans DSM 10502</name>
    <dbReference type="NCBI Taxonomy" id="1123243"/>
    <lineage>
        <taxon>Bacteria</taxon>
        <taxon>Bacillati</taxon>
        <taxon>Bacillota</taxon>
        <taxon>Negativicutes</taxon>
        <taxon>Selenomonadales</taxon>
        <taxon>Selenomonadaceae</taxon>
        <taxon>Schwartzia</taxon>
    </lineage>
</organism>
<keyword evidence="3" id="KW-1185">Reference proteome</keyword>
<evidence type="ECO:0000256" key="1">
    <source>
        <dbReference type="SAM" id="Phobius"/>
    </source>
</evidence>
<accession>A0A1M4YGY0</accession>
<dbReference type="Proteomes" id="UP000184404">
    <property type="component" value="Unassembled WGS sequence"/>
</dbReference>
<reference evidence="2 3" key="1">
    <citation type="submission" date="2016-11" db="EMBL/GenBank/DDBJ databases">
        <authorList>
            <person name="Jaros S."/>
            <person name="Januszkiewicz K."/>
            <person name="Wedrychowicz H."/>
        </authorList>
    </citation>
    <scope>NUCLEOTIDE SEQUENCE [LARGE SCALE GENOMIC DNA]</scope>
    <source>
        <strain evidence="2 3">DSM 10502</strain>
    </source>
</reference>
<proteinExistence type="predicted"/>
<keyword evidence="1" id="KW-1133">Transmembrane helix</keyword>
<protein>
    <submittedName>
        <fullName evidence="2">Uncharacterized protein</fullName>
    </submittedName>
</protein>
<name>A0A1M4YGY0_9FIRM</name>
<evidence type="ECO:0000313" key="2">
    <source>
        <dbReference type="EMBL" id="SHF04991.1"/>
    </source>
</evidence>
<dbReference type="EMBL" id="FQUG01000006">
    <property type="protein sequence ID" value="SHF04991.1"/>
    <property type="molecule type" value="Genomic_DNA"/>
</dbReference>
<keyword evidence="1" id="KW-0812">Transmembrane</keyword>
<evidence type="ECO:0000313" key="3">
    <source>
        <dbReference type="Proteomes" id="UP000184404"/>
    </source>
</evidence>
<gene>
    <name evidence="2" type="ORF">SAMN02745190_01750</name>
</gene>
<feature type="transmembrane region" description="Helical" evidence="1">
    <location>
        <begin position="96"/>
        <end position="115"/>
    </location>
</feature>
<keyword evidence="1" id="KW-0472">Membrane</keyword>
<sequence length="120" mass="13553">MPVACWLCTRSVTEGVNKITPREKEKSEAFEVGVDMPGACQLSGNVVPAVGMCEGAKPLRIQGFAITKHKIFIRFPKVNPIYFIFRPAIKMFQTGLCYNGFFEIAFAHFAFMYFLPYDDV</sequence>
<dbReference type="AlphaFoldDB" id="A0A1M4YGY0"/>
<dbReference type="STRING" id="1123243.SAMN02745190_01750"/>